<dbReference type="InterPro" id="IPR029063">
    <property type="entry name" value="SAM-dependent_MTases_sf"/>
</dbReference>
<organism evidence="2 3">
    <name type="scientific">Paenibacillus swuensis</name>
    <dbReference type="NCBI Taxonomy" id="1178515"/>
    <lineage>
        <taxon>Bacteria</taxon>
        <taxon>Bacillati</taxon>
        <taxon>Bacillota</taxon>
        <taxon>Bacilli</taxon>
        <taxon>Bacillales</taxon>
        <taxon>Paenibacillaceae</taxon>
        <taxon>Paenibacillus</taxon>
    </lineage>
</organism>
<protein>
    <submittedName>
        <fullName evidence="2">Spermidine synthase</fullName>
    </submittedName>
</protein>
<dbReference type="KEGG" id="pswu:SY83_04400"/>
<dbReference type="PANTHER" id="PTHR43317">
    <property type="entry name" value="THERMOSPERMINE SYNTHASE ACAULIS5"/>
    <property type="match status" value="1"/>
</dbReference>
<dbReference type="EMBL" id="CP011388">
    <property type="protein sequence ID" value="ANE45665.1"/>
    <property type="molecule type" value="Genomic_DNA"/>
</dbReference>
<evidence type="ECO:0000256" key="1">
    <source>
        <dbReference type="ARBA" id="ARBA00023115"/>
    </source>
</evidence>
<dbReference type="Pfam" id="PF01564">
    <property type="entry name" value="Spermine_synth"/>
    <property type="match status" value="1"/>
</dbReference>
<accession>A0A172TF25</accession>
<dbReference type="PATRIC" id="fig|1178515.4.peg.883"/>
<name>A0A172TF25_9BACL</name>
<dbReference type="STRING" id="1178515.SY83_04400"/>
<dbReference type="SUPFAM" id="SSF53335">
    <property type="entry name" value="S-adenosyl-L-methionine-dependent methyltransferases"/>
    <property type="match status" value="1"/>
</dbReference>
<dbReference type="PANTHER" id="PTHR43317:SF1">
    <property type="entry name" value="THERMOSPERMINE SYNTHASE ACAULIS5"/>
    <property type="match status" value="1"/>
</dbReference>
<evidence type="ECO:0000313" key="3">
    <source>
        <dbReference type="Proteomes" id="UP000076927"/>
    </source>
</evidence>
<evidence type="ECO:0000313" key="2">
    <source>
        <dbReference type="EMBL" id="ANE45665.1"/>
    </source>
</evidence>
<keyword evidence="3" id="KW-1185">Reference proteome</keyword>
<reference evidence="2 3" key="1">
    <citation type="submission" date="2015-01" db="EMBL/GenBank/DDBJ databases">
        <title>Paenibacillus swuensis/DY6/whole genome sequencing.</title>
        <authorList>
            <person name="Kim M.K."/>
            <person name="Srinivasan S."/>
            <person name="Lee J.-J."/>
        </authorList>
    </citation>
    <scope>NUCLEOTIDE SEQUENCE [LARGE SCALE GENOMIC DNA]</scope>
    <source>
        <strain evidence="2 3">DY6</strain>
    </source>
</reference>
<dbReference type="Proteomes" id="UP000076927">
    <property type="component" value="Chromosome"/>
</dbReference>
<dbReference type="AlphaFoldDB" id="A0A172TF25"/>
<dbReference type="RefSeq" id="WP_068604606.1">
    <property type="nucleotide sequence ID" value="NZ_CP011388.1"/>
</dbReference>
<dbReference type="OrthoDB" id="9761985at2"/>
<dbReference type="GO" id="GO:0006596">
    <property type="term" value="P:polyamine biosynthetic process"/>
    <property type="evidence" value="ECO:0007669"/>
    <property type="project" value="UniProtKB-KW"/>
</dbReference>
<sequence>MRLLAKEFDNHHEILVYETNELYGERGNFRVLQFSGDAVQGALDLNHPERIVFEYPRAMIHLMEHNHPSFERVFVIGHGIGTLARHYSEKHFKIAELNETVVALSRQYFEYNKDDVVIGDGRQLLSQEAASVYDVIILDAFTDQGTPRHLTSKEFFNMAKEKMDEEGMVLLNLIGKGEGDRLIHAIHTTVGAVFAYTKRFVLPADGKRDVINTLIVGRNQPIEHQTRQMAGFMETGSVAGHVIWD</sequence>
<gene>
    <name evidence="2" type="ORF">SY83_04400</name>
</gene>
<dbReference type="NCBIfam" id="NF037959">
    <property type="entry name" value="MFS_SpdSyn"/>
    <property type="match status" value="1"/>
</dbReference>
<keyword evidence="1" id="KW-0620">Polyamine biosynthesis</keyword>
<proteinExistence type="predicted"/>
<dbReference type="Gene3D" id="3.40.50.150">
    <property type="entry name" value="Vaccinia Virus protein VP39"/>
    <property type="match status" value="1"/>
</dbReference>